<keyword evidence="4" id="KW-1185">Reference proteome</keyword>
<accession>A0A8H6R566</accession>
<protein>
    <submittedName>
        <fullName evidence="3">Uncharacterized protein</fullName>
    </submittedName>
</protein>
<organism evidence="3 4">
    <name type="scientific">Aspergillus felis</name>
    <dbReference type="NCBI Taxonomy" id="1287682"/>
    <lineage>
        <taxon>Eukaryota</taxon>
        <taxon>Fungi</taxon>
        <taxon>Dikarya</taxon>
        <taxon>Ascomycota</taxon>
        <taxon>Pezizomycotina</taxon>
        <taxon>Eurotiomycetes</taxon>
        <taxon>Eurotiomycetidae</taxon>
        <taxon>Eurotiales</taxon>
        <taxon>Aspergillaceae</taxon>
        <taxon>Aspergillus</taxon>
        <taxon>Aspergillus subgen. Fumigati</taxon>
    </lineage>
</organism>
<evidence type="ECO:0000313" key="4">
    <source>
        <dbReference type="Proteomes" id="UP000641853"/>
    </source>
</evidence>
<evidence type="ECO:0000313" key="3">
    <source>
        <dbReference type="EMBL" id="KAF7183711.1"/>
    </source>
</evidence>
<dbReference type="EMBL" id="JACBAG010001704">
    <property type="protein sequence ID" value="KAF7183711.1"/>
    <property type="molecule type" value="Genomic_DNA"/>
</dbReference>
<feature type="region of interest" description="Disordered" evidence="2">
    <location>
        <begin position="148"/>
        <end position="170"/>
    </location>
</feature>
<dbReference type="AlphaFoldDB" id="A0A8H6R566"/>
<evidence type="ECO:0000256" key="2">
    <source>
        <dbReference type="SAM" id="MobiDB-lite"/>
    </source>
</evidence>
<dbReference type="Proteomes" id="UP000641853">
    <property type="component" value="Unassembled WGS sequence"/>
</dbReference>
<gene>
    <name evidence="3" type="ORF">CNMCM7691_004061</name>
</gene>
<feature type="coiled-coil region" evidence="1">
    <location>
        <begin position="6"/>
        <end position="66"/>
    </location>
</feature>
<name>A0A8H6R566_9EURO</name>
<keyword evidence="1" id="KW-0175">Coiled coil</keyword>
<evidence type="ECO:0000256" key="1">
    <source>
        <dbReference type="SAM" id="Coils"/>
    </source>
</evidence>
<feature type="compositionally biased region" description="Polar residues" evidence="2">
    <location>
        <begin position="148"/>
        <end position="159"/>
    </location>
</feature>
<sequence length="170" mass="19106">MAMNMNLLLQQEIKVLRAENERKMKKKARKHASLGNDLFISVQEGRDRIQQLNEQVDEQVDEQMDRNKWHAGWDANPSSNQRRGNVFEDIRADERVFQFIGSVNANITTAKSVSAKSFATQCLGDLSDPSLQQISSDRRSTVIEDAAGQSSTANIAETQGQERKVGTNQL</sequence>
<proteinExistence type="predicted"/>
<reference evidence="3" key="1">
    <citation type="submission" date="2020-06" db="EMBL/GenBank/DDBJ databases">
        <title>Draft genome sequences of strains closely related to Aspergillus parafelis and Aspergillus hiratsukae.</title>
        <authorList>
            <person name="Dos Santos R.A.C."/>
            <person name="Rivero-Menendez O."/>
            <person name="Steenwyk J.L."/>
            <person name="Mead M.E."/>
            <person name="Goldman G.H."/>
            <person name="Alastruey-Izquierdo A."/>
            <person name="Rokas A."/>
        </authorList>
    </citation>
    <scope>NUCLEOTIDE SEQUENCE</scope>
    <source>
        <strain evidence="3">CNM-CM7691</strain>
    </source>
</reference>
<comment type="caution">
    <text evidence="3">The sequence shown here is derived from an EMBL/GenBank/DDBJ whole genome shotgun (WGS) entry which is preliminary data.</text>
</comment>
<feature type="compositionally biased region" description="Basic and acidic residues" evidence="2">
    <location>
        <begin position="160"/>
        <end position="170"/>
    </location>
</feature>